<accession>A7A6E4</accession>
<reference evidence="2 3" key="1">
    <citation type="submission" date="2007-04" db="EMBL/GenBank/DDBJ databases">
        <authorList>
            <person name="Fulton L."/>
            <person name="Clifton S."/>
            <person name="Fulton B."/>
            <person name="Xu J."/>
            <person name="Minx P."/>
            <person name="Pepin K.H."/>
            <person name="Johnson M."/>
            <person name="Thiruvilangam P."/>
            <person name="Bhonagiri V."/>
            <person name="Nash W.E."/>
            <person name="Mardis E.R."/>
            <person name="Wilson R.K."/>
        </authorList>
    </citation>
    <scope>NUCLEOTIDE SEQUENCE [LARGE SCALE GENOMIC DNA]</scope>
    <source>
        <strain evidence="2 3">L2-32</strain>
    </source>
</reference>
<proteinExistence type="predicted"/>
<dbReference type="AlphaFoldDB" id="A7A6E4"/>
<name>A7A6E4_BIFAD</name>
<protein>
    <submittedName>
        <fullName evidence="2">Uncharacterized protein</fullName>
    </submittedName>
</protein>
<feature type="region of interest" description="Disordered" evidence="1">
    <location>
        <begin position="1"/>
        <end position="22"/>
    </location>
</feature>
<evidence type="ECO:0000313" key="2">
    <source>
        <dbReference type="EMBL" id="EDN82743.1"/>
    </source>
</evidence>
<gene>
    <name evidence="2" type="ORF">BIFADO_01426</name>
</gene>
<organism evidence="2 3">
    <name type="scientific">Bifidobacterium adolescentis L2-32</name>
    <dbReference type="NCBI Taxonomy" id="411481"/>
    <lineage>
        <taxon>Bacteria</taxon>
        <taxon>Bacillati</taxon>
        <taxon>Actinomycetota</taxon>
        <taxon>Actinomycetes</taxon>
        <taxon>Bifidobacteriales</taxon>
        <taxon>Bifidobacteriaceae</taxon>
        <taxon>Bifidobacterium</taxon>
    </lineage>
</organism>
<comment type="caution">
    <text evidence="2">The sequence shown here is derived from an EMBL/GenBank/DDBJ whole genome shotgun (WGS) entry which is preliminary data.</text>
</comment>
<sequence length="43" mass="4791">MRKSAFRKPRKNPCGATHSSACRKPPIARHIIAEMLQTSLKTA</sequence>
<reference evidence="2 3" key="2">
    <citation type="submission" date="2007-05" db="EMBL/GenBank/DDBJ databases">
        <title>Draft genome sequence of Bifidobacterium adolescentis (L2-32).</title>
        <authorList>
            <person name="Sudarsanam P."/>
            <person name="Ley R."/>
            <person name="Guruge J."/>
            <person name="Turnbaugh P.J."/>
            <person name="Mahowald M."/>
            <person name="Liep D."/>
            <person name="Gordon J."/>
        </authorList>
    </citation>
    <scope>NUCLEOTIDE SEQUENCE [LARGE SCALE GENOMIC DNA]</scope>
    <source>
        <strain evidence="2 3">L2-32</strain>
    </source>
</reference>
<evidence type="ECO:0000313" key="3">
    <source>
        <dbReference type="Proteomes" id="UP000003773"/>
    </source>
</evidence>
<dbReference type="Proteomes" id="UP000003773">
    <property type="component" value="Unassembled WGS sequence"/>
</dbReference>
<dbReference type="HOGENOM" id="CLU_3230237_0_0_11"/>
<feature type="compositionally biased region" description="Basic residues" evidence="1">
    <location>
        <begin position="1"/>
        <end position="11"/>
    </location>
</feature>
<dbReference type="EMBL" id="AAXD02000031">
    <property type="protein sequence ID" value="EDN82743.1"/>
    <property type="molecule type" value="Genomic_DNA"/>
</dbReference>
<evidence type="ECO:0000256" key="1">
    <source>
        <dbReference type="SAM" id="MobiDB-lite"/>
    </source>
</evidence>